<evidence type="ECO:0000313" key="2">
    <source>
        <dbReference type="Proteomes" id="UP000321058"/>
    </source>
</evidence>
<organism evidence="1 2">
    <name type="scientific">Reyranella soli</name>
    <dbReference type="NCBI Taxonomy" id="1230389"/>
    <lineage>
        <taxon>Bacteria</taxon>
        <taxon>Pseudomonadati</taxon>
        <taxon>Pseudomonadota</taxon>
        <taxon>Alphaproteobacteria</taxon>
        <taxon>Hyphomicrobiales</taxon>
        <taxon>Reyranellaceae</taxon>
        <taxon>Reyranella</taxon>
    </lineage>
</organism>
<protein>
    <recommendedName>
        <fullName evidence="3">SPOR domain-containing protein</fullName>
    </recommendedName>
</protein>
<evidence type="ECO:0000313" key="1">
    <source>
        <dbReference type="EMBL" id="GEP59631.1"/>
    </source>
</evidence>
<dbReference type="RefSeq" id="WP_147155007.1">
    <property type="nucleotide sequence ID" value="NZ_BKAJ01000135.1"/>
</dbReference>
<accession>A0A512NL03</accession>
<dbReference type="OrthoDB" id="7376280at2"/>
<name>A0A512NL03_9HYPH</name>
<sequence length="61" mass="6910">MTNEVFGKHMVWTEHPTTKLQLGIGYSSFKEAVHESVKLEQAGYKILKITPTTLPVPNIRN</sequence>
<proteinExistence type="predicted"/>
<dbReference type="EMBL" id="BKAJ01000135">
    <property type="protein sequence ID" value="GEP59631.1"/>
    <property type="molecule type" value="Genomic_DNA"/>
</dbReference>
<gene>
    <name evidence="1" type="ORF">RSO01_67970</name>
</gene>
<dbReference type="Proteomes" id="UP000321058">
    <property type="component" value="Unassembled WGS sequence"/>
</dbReference>
<keyword evidence="2" id="KW-1185">Reference proteome</keyword>
<reference evidence="1 2" key="1">
    <citation type="submission" date="2019-07" db="EMBL/GenBank/DDBJ databases">
        <title>Whole genome shotgun sequence of Reyranella soli NBRC 108950.</title>
        <authorList>
            <person name="Hosoyama A."/>
            <person name="Uohara A."/>
            <person name="Ohji S."/>
            <person name="Ichikawa N."/>
        </authorList>
    </citation>
    <scope>NUCLEOTIDE SEQUENCE [LARGE SCALE GENOMIC DNA]</scope>
    <source>
        <strain evidence="1 2">NBRC 108950</strain>
    </source>
</reference>
<dbReference type="AlphaFoldDB" id="A0A512NL03"/>
<comment type="caution">
    <text evidence="1">The sequence shown here is derived from an EMBL/GenBank/DDBJ whole genome shotgun (WGS) entry which is preliminary data.</text>
</comment>
<evidence type="ECO:0008006" key="3">
    <source>
        <dbReference type="Google" id="ProtNLM"/>
    </source>
</evidence>